<accession>A0ABD5U1A9</accession>
<feature type="transmembrane region" description="Helical" evidence="1">
    <location>
        <begin position="12"/>
        <end position="31"/>
    </location>
</feature>
<keyword evidence="1" id="KW-0472">Membrane</keyword>
<reference evidence="2 3" key="1">
    <citation type="journal article" date="2019" name="Int. J. Syst. Evol. Microbiol.">
        <title>The Global Catalogue of Microorganisms (GCM) 10K type strain sequencing project: providing services to taxonomists for standard genome sequencing and annotation.</title>
        <authorList>
            <consortium name="The Broad Institute Genomics Platform"/>
            <consortium name="The Broad Institute Genome Sequencing Center for Infectious Disease"/>
            <person name="Wu L."/>
            <person name="Ma J."/>
        </authorList>
    </citation>
    <scope>NUCLEOTIDE SEQUENCE [LARGE SCALE GENOMIC DNA]</scope>
    <source>
        <strain evidence="2 3">YIM 94188</strain>
    </source>
</reference>
<keyword evidence="1" id="KW-1133">Transmembrane helix</keyword>
<keyword evidence="3" id="KW-1185">Reference proteome</keyword>
<proteinExistence type="predicted"/>
<dbReference type="EMBL" id="JBHSXH010000015">
    <property type="protein sequence ID" value="MFC6826666.1"/>
    <property type="molecule type" value="Genomic_DNA"/>
</dbReference>
<dbReference type="AlphaFoldDB" id="A0ABD5U1A9"/>
<name>A0ABD5U1A9_9EURY</name>
<comment type="caution">
    <text evidence="2">The sequence shown here is derived from an EMBL/GenBank/DDBJ whole genome shotgun (WGS) entry which is preliminary data.</text>
</comment>
<dbReference type="Proteomes" id="UP001596408">
    <property type="component" value="Unassembled WGS sequence"/>
</dbReference>
<gene>
    <name evidence="2" type="ORF">ACFQEV_16950</name>
</gene>
<keyword evidence="1" id="KW-0812">Transmembrane</keyword>
<sequence length="114" mass="12814">MQRESNPIRNAFAGRTVALLFAFVLGFWLLLESNLLLEALYAPLYPFWLPSYLAVAFASGLRNVFLPRLGSGLLFDATVVAFLYLEAVLLAGAVRLLRRTYRTYRRGRANGSAR</sequence>
<evidence type="ECO:0000313" key="2">
    <source>
        <dbReference type="EMBL" id="MFC6826666.1"/>
    </source>
</evidence>
<evidence type="ECO:0000313" key="3">
    <source>
        <dbReference type="Proteomes" id="UP001596408"/>
    </source>
</evidence>
<protein>
    <submittedName>
        <fullName evidence="2">Uncharacterized protein</fullName>
    </submittedName>
</protein>
<evidence type="ECO:0000256" key="1">
    <source>
        <dbReference type="SAM" id="Phobius"/>
    </source>
</evidence>
<organism evidence="2 3">
    <name type="scientific">Halopelagius fulvigenes</name>
    <dbReference type="NCBI Taxonomy" id="1198324"/>
    <lineage>
        <taxon>Archaea</taxon>
        <taxon>Methanobacteriati</taxon>
        <taxon>Methanobacteriota</taxon>
        <taxon>Stenosarchaea group</taxon>
        <taxon>Halobacteria</taxon>
        <taxon>Halobacteriales</taxon>
        <taxon>Haloferacaceae</taxon>
    </lineage>
</organism>
<feature type="transmembrane region" description="Helical" evidence="1">
    <location>
        <begin position="73"/>
        <end position="97"/>
    </location>
</feature>
<dbReference type="RefSeq" id="WP_379698617.1">
    <property type="nucleotide sequence ID" value="NZ_JBHSXH010000015.1"/>
</dbReference>